<dbReference type="PANTHER" id="PTHR32125">
    <property type="entry name" value="2-C-METHYL-D-ERYTHRITOL 4-PHOSPHATE CYTIDYLYLTRANSFERASE, CHLOROPLASTIC"/>
    <property type="match status" value="1"/>
</dbReference>
<keyword evidence="4 7" id="KW-0808">Transferase</keyword>
<dbReference type="InterPro" id="IPR034683">
    <property type="entry name" value="IspD/TarI"/>
</dbReference>
<dbReference type="NCBIfam" id="TIGR00453">
    <property type="entry name" value="ispD"/>
    <property type="match status" value="1"/>
</dbReference>
<dbReference type="EMBL" id="CP061539">
    <property type="protein sequence ID" value="QNV38926.1"/>
    <property type="molecule type" value="Genomic_DNA"/>
</dbReference>
<keyword evidence="5 7" id="KW-0548">Nucleotidyltransferase</keyword>
<organism evidence="8 9">
    <name type="scientific">Rothia terrae</name>
    <dbReference type="NCBI Taxonomy" id="396015"/>
    <lineage>
        <taxon>Bacteria</taxon>
        <taxon>Bacillati</taxon>
        <taxon>Actinomycetota</taxon>
        <taxon>Actinomycetes</taxon>
        <taxon>Micrococcales</taxon>
        <taxon>Micrococcaceae</taxon>
        <taxon>Rothia</taxon>
    </lineage>
</organism>
<reference evidence="8 9" key="1">
    <citation type="submission" date="2020-09" db="EMBL/GenBank/DDBJ databases">
        <title>Investigation of environmental microbes.</title>
        <authorList>
            <person name="Ou Y."/>
            <person name="Kang Q."/>
        </authorList>
    </citation>
    <scope>NUCLEOTIDE SEQUENCE [LARGE SCALE GENOMIC DNA]</scope>
    <source>
        <strain evidence="8 9">KJZ-14</strain>
    </source>
</reference>
<dbReference type="AlphaFoldDB" id="A0A7H2BGY0"/>
<keyword evidence="9" id="KW-1185">Reference proteome</keyword>
<dbReference type="HAMAP" id="MF_00108">
    <property type="entry name" value="IspD"/>
    <property type="match status" value="1"/>
</dbReference>
<dbReference type="InterPro" id="IPR029044">
    <property type="entry name" value="Nucleotide-diphossugar_trans"/>
</dbReference>
<proteinExistence type="inferred from homology"/>
<evidence type="ECO:0000313" key="9">
    <source>
        <dbReference type="Proteomes" id="UP000516404"/>
    </source>
</evidence>
<accession>A0A7H2BGY0</accession>
<dbReference type="Gene3D" id="3.90.550.10">
    <property type="entry name" value="Spore Coat Polysaccharide Biosynthesis Protein SpsA, Chain A"/>
    <property type="match status" value="1"/>
</dbReference>
<dbReference type="FunFam" id="3.90.550.10:FF:000003">
    <property type="entry name" value="2-C-methyl-D-erythritol 4-phosphate cytidylyltransferase"/>
    <property type="match status" value="1"/>
</dbReference>
<dbReference type="GO" id="GO:0019288">
    <property type="term" value="P:isopentenyl diphosphate biosynthetic process, methylerythritol 4-phosphate pathway"/>
    <property type="evidence" value="ECO:0007669"/>
    <property type="project" value="UniProtKB-UniRule"/>
</dbReference>
<evidence type="ECO:0000256" key="1">
    <source>
        <dbReference type="ARBA" id="ARBA00001282"/>
    </source>
</evidence>
<evidence type="ECO:0000256" key="7">
    <source>
        <dbReference type="HAMAP-Rule" id="MF_00108"/>
    </source>
</evidence>
<evidence type="ECO:0000256" key="3">
    <source>
        <dbReference type="ARBA" id="ARBA00009789"/>
    </source>
</evidence>
<dbReference type="Pfam" id="PF01128">
    <property type="entry name" value="IspD"/>
    <property type="match status" value="1"/>
</dbReference>
<feature type="site" description="Positions MEP for the nucleophilic attack" evidence="7">
    <location>
        <position position="172"/>
    </location>
</feature>
<dbReference type="Proteomes" id="UP000516404">
    <property type="component" value="Chromosome"/>
</dbReference>
<dbReference type="InterPro" id="IPR001228">
    <property type="entry name" value="IspD"/>
</dbReference>
<keyword evidence="6 7" id="KW-0414">Isoprene biosynthesis</keyword>
<dbReference type="EC" id="2.7.7.60" evidence="7"/>
<feature type="site" description="Transition state stabilizer" evidence="7">
    <location>
        <position position="34"/>
    </location>
</feature>
<evidence type="ECO:0000256" key="6">
    <source>
        <dbReference type="ARBA" id="ARBA00023229"/>
    </source>
</evidence>
<gene>
    <name evidence="7" type="primary">ispD</name>
    <name evidence="8" type="ORF">IDM49_09750</name>
</gene>
<feature type="site" description="Transition state stabilizer" evidence="7">
    <location>
        <position position="27"/>
    </location>
</feature>
<dbReference type="InterPro" id="IPR050088">
    <property type="entry name" value="IspD/TarI_cytidylyltransf_bact"/>
</dbReference>
<sequence length="248" mass="25538">MNDTAKTASDTEAVFAVIVVAAGSGSRLGRGIPKAAVEVAGKTLLQWALEGVIAAGIASRVVVTVPAGDTVLRQVCERFGALAVEGGATRSESVTAALSVLNEAPLQTGFSESPATSVLVHDAARCFAPVSSFKNVAEALVAGEKAVIPVVPVVDTIKSVDVKQVVTGTPARSELRAVQTPQGFDLATLLDAYSDLSSLSPEEAETVTDDAMLIETLGMRVLTVAGHADAFKVTTPLDLVLAQALYEH</sequence>
<name>A0A7H2BGY0_9MICC</name>
<comment type="pathway">
    <text evidence="2 7">Isoprenoid biosynthesis; isopentenyl diphosphate biosynthesis via DXP pathway; isopentenyl diphosphate from 1-deoxy-D-xylulose 5-phosphate: step 2/6.</text>
</comment>
<comment type="similarity">
    <text evidence="3 7">Belongs to the IspD/TarI cytidylyltransferase family. IspD subfamily.</text>
</comment>
<dbReference type="UniPathway" id="UPA00056">
    <property type="reaction ID" value="UER00093"/>
</dbReference>
<dbReference type="PANTHER" id="PTHR32125:SF4">
    <property type="entry name" value="2-C-METHYL-D-ERYTHRITOL 4-PHOSPHATE CYTIDYLYLTRANSFERASE, CHLOROPLASTIC"/>
    <property type="match status" value="1"/>
</dbReference>
<dbReference type="SUPFAM" id="SSF53448">
    <property type="entry name" value="Nucleotide-diphospho-sugar transferases"/>
    <property type="match status" value="1"/>
</dbReference>
<dbReference type="GO" id="GO:0050518">
    <property type="term" value="F:2-C-methyl-D-erythritol 4-phosphate cytidylyltransferase activity"/>
    <property type="evidence" value="ECO:0007669"/>
    <property type="project" value="UniProtKB-UniRule"/>
</dbReference>
<comment type="catalytic activity">
    <reaction evidence="1 7">
        <text>2-C-methyl-D-erythritol 4-phosphate + CTP + H(+) = 4-CDP-2-C-methyl-D-erythritol + diphosphate</text>
        <dbReference type="Rhea" id="RHEA:13429"/>
        <dbReference type="ChEBI" id="CHEBI:15378"/>
        <dbReference type="ChEBI" id="CHEBI:33019"/>
        <dbReference type="ChEBI" id="CHEBI:37563"/>
        <dbReference type="ChEBI" id="CHEBI:57823"/>
        <dbReference type="ChEBI" id="CHEBI:58262"/>
        <dbReference type="EC" id="2.7.7.60"/>
    </reaction>
</comment>
<evidence type="ECO:0000256" key="4">
    <source>
        <dbReference type="ARBA" id="ARBA00022679"/>
    </source>
</evidence>
<evidence type="ECO:0000256" key="2">
    <source>
        <dbReference type="ARBA" id="ARBA00004787"/>
    </source>
</evidence>
<evidence type="ECO:0000256" key="5">
    <source>
        <dbReference type="ARBA" id="ARBA00022695"/>
    </source>
</evidence>
<dbReference type="PROSITE" id="PS01295">
    <property type="entry name" value="ISPD"/>
    <property type="match status" value="1"/>
</dbReference>
<protein>
    <recommendedName>
        <fullName evidence="7">2-C-methyl-D-erythritol 4-phosphate cytidylyltransferase</fullName>
        <ecNumber evidence="7">2.7.7.60</ecNumber>
    </recommendedName>
    <alternativeName>
        <fullName evidence="7">4-diphosphocytidyl-2C-methyl-D-erythritol synthase</fullName>
    </alternativeName>
    <alternativeName>
        <fullName evidence="7">MEP cytidylyltransferase</fullName>
        <shortName evidence="7">MCT</shortName>
    </alternativeName>
</protein>
<evidence type="ECO:0000313" key="8">
    <source>
        <dbReference type="EMBL" id="QNV38926.1"/>
    </source>
</evidence>
<feature type="site" description="Positions MEP for the nucleophilic attack" evidence="7">
    <location>
        <position position="232"/>
    </location>
</feature>
<dbReference type="CDD" id="cd02516">
    <property type="entry name" value="CDP-ME_synthetase"/>
    <property type="match status" value="1"/>
</dbReference>
<dbReference type="KEGG" id="rter:IDM49_09750"/>
<dbReference type="InterPro" id="IPR018294">
    <property type="entry name" value="ISPD_synthase_CS"/>
</dbReference>
<comment type="function">
    <text evidence="7">Catalyzes the formation of 4-diphosphocytidyl-2-C-methyl-D-erythritol from CTP and 2-C-methyl-D-erythritol 4-phosphate (MEP).</text>
</comment>